<accession>A0ABW7T6N4</accession>
<dbReference type="EMBL" id="JBIRRB010000006">
    <property type="protein sequence ID" value="MFI0912430.1"/>
    <property type="molecule type" value="Genomic_DNA"/>
</dbReference>
<evidence type="ECO:0000313" key="2">
    <source>
        <dbReference type="Proteomes" id="UP001611162"/>
    </source>
</evidence>
<evidence type="ECO:0000313" key="1">
    <source>
        <dbReference type="EMBL" id="MFI0912430.1"/>
    </source>
</evidence>
<comment type="caution">
    <text evidence="1">The sequence shown here is derived from an EMBL/GenBank/DDBJ whole genome shotgun (WGS) entry which is preliminary data.</text>
</comment>
<keyword evidence="2" id="KW-1185">Reference proteome</keyword>
<name>A0ABW7T6N4_9ACTN</name>
<protein>
    <submittedName>
        <fullName evidence="1">Uncharacterized protein</fullName>
    </submittedName>
</protein>
<organism evidence="1 2">
    <name type="scientific">Streptomyces abikoensis</name>
    <dbReference type="NCBI Taxonomy" id="97398"/>
    <lineage>
        <taxon>Bacteria</taxon>
        <taxon>Bacillati</taxon>
        <taxon>Actinomycetota</taxon>
        <taxon>Actinomycetes</taxon>
        <taxon>Kitasatosporales</taxon>
        <taxon>Streptomycetaceae</taxon>
        <taxon>Streptomyces</taxon>
    </lineage>
</organism>
<dbReference type="Proteomes" id="UP001611162">
    <property type="component" value="Unassembled WGS sequence"/>
</dbReference>
<reference evidence="1 2" key="1">
    <citation type="submission" date="2024-10" db="EMBL/GenBank/DDBJ databases">
        <title>The Natural Products Discovery Center: Release of the First 8490 Sequenced Strains for Exploring Actinobacteria Biosynthetic Diversity.</title>
        <authorList>
            <person name="Kalkreuter E."/>
            <person name="Kautsar S.A."/>
            <person name="Yang D."/>
            <person name="Bader C.D."/>
            <person name="Teijaro C.N."/>
            <person name="Fluegel L."/>
            <person name="Davis C.M."/>
            <person name="Simpson J.R."/>
            <person name="Lauterbach L."/>
            <person name="Steele A.D."/>
            <person name="Gui C."/>
            <person name="Meng S."/>
            <person name="Li G."/>
            <person name="Viehrig K."/>
            <person name="Ye F."/>
            <person name="Su P."/>
            <person name="Kiefer A.F."/>
            <person name="Nichols A."/>
            <person name="Cepeda A.J."/>
            <person name="Yan W."/>
            <person name="Fan B."/>
            <person name="Jiang Y."/>
            <person name="Adhikari A."/>
            <person name="Zheng C.-J."/>
            <person name="Schuster L."/>
            <person name="Cowan T.M."/>
            <person name="Smanski M.J."/>
            <person name="Chevrette M.G."/>
            <person name="De Carvalho L.P.S."/>
            <person name="Shen B."/>
        </authorList>
    </citation>
    <scope>NUCLEOTIDE SEQUENCE [LARGE SCALE GENOMIC DNA]</scope>
    <source>
        <strain evidence="1 2">NPDC020979</strain>
    </source>
</reference>
<proteinExistence type="predicted"/>
<sequence>MSITLPAETARKIFNTAMTAPLTHWARTNLGDHIEVSLGTSSRYTVEIHSSRRFLADVVWASDFGGTDGVTGAHATLAEHRLLMARADAARHAR</sequence>
<gene>
    <name evidence="1" type="ORF">ACH4TF_18465</name>
</gene>
<dbReference type="RefSeq" id="WP_397613317.1">
    <property type="nucleotide sequence ID" value="NZ_JBIRRB010000006.1"/>
</dbReference>